<evidence type="ECO:0008006" key="4">
    <source>
        <dbReference type="Google" id="ProtNLM"/>
    </source>
</evidence>
<evidence type="ECO:0000313" key="2">
    <source>
        <dbReference type="EMBL" id="BAZ86329.1"/>
    </source>
</evidence>
<feature type="compositionally biased region" description="Basic and acidic residues" evidence="1">
    <location>
        <begin position="81"/>
        <end position="95"/>
    </location>
</feature>
<name>A0A1Z4V4M6_9CYAN</name>
<dbReference type="RefSeq" id="WP_096667752.1">
    <property type="nucleotide sequence ID" value="NZ_AP018316.1"/>
</dbReference>
<feature type="region of interest" description="Disordered" evidence="1">
    <location>
        <begin position="62"/>
        <end position="95"/>
    </location>
</feature>
<dbReference type="KEGG" id="dcm:NIES806_25410"/>
<protein>
    <recommendedName>
        <fullName evidence="4">DUF2281 domain-containing protein</fullName>
    </recommendedName>
</protein>
<evidence type="ECO:0000313" key="3">
    <source>
        <dbReference type="Proteomes" id="UP000218702"/>
    </source>
</evidence>
<dbReference type="AlphaFoldDB" id="A0A1Z4V4M6"/>
<organism evidence="2 3">
    <name type="scientific">Dolichospermum compactum NIES-806</name>
    <dbReference type="NCBI Taxonomy" id="1973481"/>
    <lineage>
        <taxon>Bacteria</taxon>
        <taxon>Bacillati</taxon>
        <taxon>Cyanobacteriota</taxon>
        <taxon>Cyanophyceae</taxon>
        <taxon>Nostocales</taxon>
        <taxon>Aphanizomenonaceae</taxon>
        <taxon>Dolichospermum</taxon>
        <taxon>Dolichospermum compactum</taxon>
    </lineage>
</organism>
<sequence>MNSVSLTHEQLSQAINELPLAALPELADFIESLRLQFNLTSAAINNEQKESIFLLSISGIGESSQSDLSDKDTENLAPEIEPTRGIKEFNDEVNK</sequence>
<accession>A0A1Z4V4M6</accession>
<dbReference type="EMBL" id="AP018316">
    <property type="protein sequence ID" value="BAZ86329.1"/>
    <property type="molecule type" value="Genomic_DNA"/>
</dbReference>
<dbReference type="OrthoDB" id="517510at2"/>
<reference evidence="2 3" key="1">
    <citation type="submission" date="2017-06" db="EMBL/GenBank/DDBJ databases">
        <title>Genome sequencing of cyanobaciteial culture collection at National Institute for Environmental Studies (NIES).</title>
        <authorList>
            <person name="Hirose Y."/>
            <person name="Shimura Y."/>
            <person name="Fujisawa T."/>
            <person name="Nakamura Y."/>
            <person name="Kawachi M."/>
        </authorList>
    </citation>
    <scope>NUCLEOTIDE SEQUENCE [LARGE SCALE GENOMIC DNA]</scope>
    <source>
        <strain evidence="2 3">NIES-806</strain>
    </source>
</reference>
<dbReference type="Proteomes" id="UP000218702">
    <property type="component" value="Chromosome"/>
</dbReference>
<gene>
    <name evidence="2" type="ORF">NIES806_25410</name>
</gene>
<evidence type="ECO:0000256" key="1">
    <source>
        <dbReference type="SAM" id="MobiDB-lite"/>
    </source>
</evidence>
<proteinExistence type="predicted"/>
<keyword evidence="3" id="KW-1185">Reference proteome</keyword>